<dbReference type="PROSITE" id="PS51194">
    <property type="entry name" value="HELICASE_CTER"/>
    <property type="match status" value="1"/>
</dbReference>
<comment type="catalytic activity">
    <reaction evidence="7">
        <text>ATP + H2O = ADP + phosphate + H(+)</text>
        <dbReference type="Rhea" id="RHEA:13065"/>
        <dbReference type="ChEBI" id="CHEBI:15377"/>
        <dbReference type="ChEBI" id="CHEBI:15378"/>
        <dbReference type="ChEBI" id="CHEBI:30616"/>
        <dbReference type="ChEBI" id="CHEBI:43474"/>
        <dbReference type="ChEBI" id="CHEBI:456216"/>
        <dbReference type="EC" id="3.6.4.13"/>
    </reaction>
</comment>
<dbReference type="EMBL" id="CAXAMN010021962">
    <property type="protein sequence ID" value="CAK9064944.1"/>
    <property type="molecule type" value="Genomic_DNA"/>
</dbReference>
<evidence type="ECO:0000313" key="10">
    <source>
        <dbReference type="EMBL" id="CAK9064944.1"/>
    </source>
</evidence>
<evidence type="ECO:0000256" key="2">
    <source>
        <dbReference type="ARBA" id="ARBA00022801"/>
    </source>
</evidence>
<evidence type="ECO:0000256" key="5">
    <source>
        <dbReference type="ARBA" id="ARBA00022884"/>
    </source>
</evidence>
<feature type="domain" description="Helicase C-terminal" evidence="9">
    <location>
        <begin position="266"/>
        <end position="442"/>
    </location>
</feature>
<dbReference type="Proteomes" id="UP001642484">
    <property type="component" value="Unassembled WGS sequence"/>
</dbReference>
<keyword evidence="4 6" id="KW-0067">ATP-binding</keyword>
<comment type="function">
    <text evidence="7">RNA helicase.</text>
</comment>
<comment type="similarity">
    <text evidence="6">Belongs to the DEAD box helicase family.</text>
</comment>
<feature type="domain" description="Helicase ATP-binding" evidence="8">
    <location>
        <begin position="64"/>
        <end position="248"/>
    </location>
</feature>
<dbReference type="SMART" id="SM00490">
    <property type="entry name" value="HELICc"/>
    <property type="match status" value="1"/>
</dbReference>
<evidence type="ECO:0000256" key="6">
    <source>
        <dbReference type="RuleBase" id="RU000492"/>
    </source>
</evidence>
<comment type="caution">
    <text evidence="10">The sequence shown here is derived from an EMBL/GenBank/DDBJ whole genome shotgun (WGS) entry which is preliminary data.</text>
</comment>
<keyword evidence="3 6" id="KW-0347">Helicase</keyword>
<keyword evidence="1 6" id="KW-0547">Nucleotide-binding</keyword>
<dbReference type="InterPro" id="IPR027417">
    <property type="entry name" value="P-loop_NTPase"/>
</dbReference>
<sequence length="612" mass="68681">MLRLRSLSGWFGRTRGLRRLSIFTDVRFQDLAIDPRLLRGLEVALGPGARLTSVQQQAILRQLEDPCQKRPDLLLQAHTGTGKTIAFLLPVLQRLLALEADGQVQAAKGVFALVLAPTRELVLQLAKVASGLLLYSGGQVRSSFVAGGFSMQEDIERLKADAPHILFATPWRLVHHLQSTPHFVRALGSIEVFLLDEADRLLDPVFIHKVDYIFRCLSSRPQMVLCSATFSEHIRKFAMRSLRANLEVISTVEADAAKAHLEVAQPVDQVLVRYEPQKFLPVLHALLVKEMLVNKGEPKRVLVIFPTVRWLQFFYVLLKHRANMPGLLALHRSLADDRRRSRAFRFSRGAPATMGALFATDVAARGMDFDVHTVIQVGPPEDREQYVHRAGRTGRLESSGRSILLLNPLEERILQELNGLQLHREEAVEEDESFSSVENNIHGWWEDAGLSASGHLFFASAIAYYLNELGRLRVKAGEVVQTVSGLLQSTGLPKEFGLPAIPRGLADRLRQKDELVAVRTETVETLVPNGFRFCEGSWRMRDRGRRESFFRSGLVGQVMLCTWPPAGKGGWFISLVLSVCKRKQLRGLRFSGSQPYLQTARHKSVFSLHVPD</sequence>
<proteinExistence type="inferred from homology"/>
<dbReference type="SMART" id="SM00487">
    <property type="entry name" value="DEXDc"/>
    <property type="match status" value="1"/>
</dbReference>
<keyword evidence="11" id="KW-1185">Reference proteome</keyword>
<organism evidence="10 11">
    <name type="scientific">Durusdinium trenchii</name>
    <dbReference type="NCBI Taxonomy" id="1381693"/>
    <lineage>
        <taxon>Eukaryota</taxon>
        <taxon>Sar</taxon>
        <taxon>Alveolata</taxon>
        <taxon>Dinophyceae</taxon>
        <taxon>Suessiales</taxon>
        <taxon>Symbiodiniaceae</taxon>
        <taxon>Durusdinium</taxon>
    </lineage>
</organism>
<reference evidence="10 11" key="1">
    <citation type="submission" date="2024-02" db="EMBL/GenBank/DDBJ databases">
        <authorList>
            <person name="Chen Y."/>
            <person name="Shah S."/>
            <person name="Dougan E. K."/>
            <person name="Thang M."/>
            <person name="Chan C."/>
        </authorList>
    </citation>
    <scope>NUCLEOTIDE SEQUENCE [LARGE SCALE GENOMIC DNA]</scope>
</reference>
<comment type="domain">
    <text evidence="7">The Q motif is unique to and characteristic of the DEAD box family of RNA helicases and controls ATP binding and hydrolysis.</text>
</comment>
<dbReference type="Gene3D" id="3.40.50.300">
    <property type="entry name" value="P-loop containing nucleotide triphosphate hydrolases"/>
    <property type="match status" value="2"/>
</dbReference>
<dbReference type="InterPro" id="IPR014001">
    <property type="entry name" value="Helicase_ATP-bd"/>
</dbReference>
<dbReference type="PANTHER" id="PTHR24031">
    <property type="entry name" value="RNA HELICASE"/>
    <property type="match status" value="1"/>
</dbReference>
<evidence type="ECO:0000256" key="4">
    <source>
        <dbReference type="ARBA" id="ARBA00022840"/>
    </source>
</evidence>
<dbReference type="CDD" id="cd00268">
    <property type="entry name" value="DEADc"/>
    <property type="match status" value="1"/>
</dbReference>
<protein>
    <recommendedName>
        <fullName evidence="7">ATP-dependent RNA helicase</fullName>
        <ecNumber evidence="7">3.6.4.13</ecNumber>
    </recommendedName>
</protein>
<evidence type="ECO:0000256" key="3">
    <source>
        <dbReference type="ARBA" id="ARBA00022806"/>
    </source>
</evidence>
<dbReference type="InterPro" id="IPR011545">
    <property type="entry name" value="DEAD/DEAH_box_helicase_dom"/>
</dbReference>
<evidence type="ECO:0000313" key="11">
    <source>
        <dbReference type="Proteomes" id="UP001642484"/>
    </source>
</evidence>
<dbReference type="PROSITE" id="PS51192">
    <property type="entry name" value="HELICASE_ATP_BIND_1"/>
    <property type="match status" value="1"/>
</dbReference>
<keyword evidence="2 6" id="KW-0378">Hydrolase</keyword>
<name>A0ABP0NR74_9DINO</name>
<dbReference type="Pfam" id="PF00271">
    <property type="entry name" value="Helicase_C"/>
    <property type="match status" value="1"/>
</dbReference>
<dbReference type="SUPFAM" id="SSF52540">
    <property type="entry name" value="P-loop containing nucleoside triphosphate hydrolases"/>
    <property type="match status" value="1"/>
</dbReference>
<dbReference type="InterPro" id="IPR001650">
    <property type="entry name" value="Helicase_C-like"/>
</dbReference>
<evidence type="ECO:0000256" key="7">
    <source>
        <dbReference type="RuleBase" id="RU365068"/>
    </source>
</evidence>
<dbReference type="PROSITE" id="PS00039">
    <property type="entry name" value="DEAD_ATP_HELICASE"/>
    <property type="match status" value="1"/>
</dbReference>
<keyword evidence="5 7" id="KW-0694">RNA-binding</keyword>
<accession>A0ABP0NR74</accession>
<dbReference type="InterPro" id="IPR044742">
    <property type="entry name" value="DEAD/DEAH_RhlB"/>
</dbReference>
<evidence type="ECO:0000259" key="9">
    <source>
        <dbReference type="PROSITE" id="PS51194"/>
    </source>
</evidence>
<dbReference type="InterPro" id="IPR000629">
    <property type="entry name" value="RNA-helicase_DEAD-box_CS"/>
</dbReference>
<evidence type="ECO:0000259" key="8">
    <source>
        <dbReference type="PROSITE" id="PS51192"/>
    </source>
</evidence>
<dbReference type="Pfam" id="PF00270">
    <property type="entry name" value="DEAD"/>
    <property type="match status" value="1"/>
</dbReference>
<evidence type="ECO:0000256" key="1">
    <source>
        <dbReference type="ARBA" id="ARBA00022741"/>
    </source>
</evidence>
<dbReference type="EC" id="3.6.4.13" evidence="7"/>
<gene>
    <name evidence="10" type="ORF">CCMP2556_LOCUS31929</name>
</gene>